<comment type="caution">
    <text evidence="1">The sequence shown here is derived from an EMBL/GenBank/DDBJ whole genome shotgun (WGS) entry which is preliminary data.</text>
</comment>
<protein>
    <submittedName>
        <fullName evidence="1">Uncharacterized protein</fullName>
    </submittedName>
</protein>
<keyword evidence="2" id="KW-1185">Reference proteome</keyword>
<dbReference type="Proteomes" id="UP000075613">
    <property type="component" value="Unassembled WGS sequence"/>
</dbReference>
<gene>
    <name evidence="1" type="ORF">CI15_00860</name>
</gene>
<proteinExistence type="predicted"/>
<reference evidence="1 2" key="1">
    <citation type="journal article" date="2015" name="Int. J. Syst. Evol. Microbiol.">
        <title>Burkholderia monticola sp. nov., isolated from mountain soil.</title>
        <authorList>
            <person name="Baek I."/>
            <person name="Seo B."/>
            <person name="Lee I."/>
            <person name="Yi H."/>
            <person name="Chun J."/>
        </authorList>
    </citation>
    <scope>NUCLEOTIDE SEQUENCE [LARGE SCALE GENOMIC DNA]</scope>
    <source>
        <strain evidence="1 2">JC2948</strain>
    </source>
</reference>
<accession>A0A149Q1S0</accession>
<evidence type="ECO:0000313" key="1">
    <source>
        <dbReference type="EMBL" id="KXU91167.1"/>
    </source>
</evidence>
<dbReference type="AlphaFoldDB" id="A0A149Q1S0"/>
<dbReference type="STRING" id="1399968.CI15_00860"/>
<dbReference type="EMBL" id="LRBG01000001">
    <property type="protein sequence ID" value="KXU91167.1"/>
    <property type="molecule type" value="Genomic_DNA"/>
</dbReference>
<name>A0A149Q1S0_9BURK</name>
<evidence type="ECO:0000313" key="2">
    <source>
        <dbReference type="Proteomes" id="UP000075613"/>
    </source>
</evidence>
<organism evidence="1 2">
    <name type="scientific">Paraburkholderia monticola</name>
    <dbReference type="NCBI Taxonomy" id="1399968"/>
    <lineage>
        <taxon>Bacteria</taxon>
        <taxon>Pseudomonadati</taxon>
        <taxon>Pseudomonadota</taxon>
        <taxon>Betaproteobacteria</taxon>
        <taxon>Burkholderiales</taxon>
        <taxon>Burkholderiaceae</taxon>
        <taxon>Paraburkholderia</taxon>
    </lineage>
</organism>
<sequence length="69" mass="7380">MKLKTHSISDTLHIIEIGVGTVPYRATADGIDFRSTWPSADEGGAVNGRTYRVNMARMSPAEAAQEAGC</sequence>